<reference evidence="2" key="1">
    <citation type="journal article" date="2021" name="PeerJ">
        <title>Extensive microbial diversity within the chicken gut microbiome revealed by metagenomics and culture.</title>
        <authorList>
            <person name="Gilroy R."/>
            <person name="Ravi A."/>
            <person name="Getino M."/>
            <person name="Pursley I."/>
            <person name="Horton D.L."/>
            <person name="Alikhan N.F."/>
            <person name="Baker D."/>
            <person name="Gharbi K."/>
            <person name="Hall N."/>
            <person name="Watson M."/>
            <person name="Adriaenssens E.M."/>
            <person name="Foster-Nyarko E."/>
            <person name="Jarju S."/>
            <person name="Secka A."/>
            <person name="Antonio M."/>
            <person name="Oren A."/>
            <person name="Chaudhuri R.R."/>
            <person name="La Ragione R."/>
            <person name="Hildebrand F."/>
            <person name="Pallen M.J."/>
        </authorList>
    </citation>
    <scope>NUCLEOTIDE SEQUENCE</scope>
    <source>
        <strain evidence="2">ChiSjej1B19-5720</strain>
    </source>
</reference>
<dbReference type="AlphaFoldDB" id="A0A9D2RX06"/>
<gene>
    <name evidence="2" type="ORF">IAA06_14055</name>
</gene>
<reference evidence="2" key="2">
    <citation type="submission" date="2021-04" db="EMBL/GenBank/DDBJ databases">
        <authorList>
            <person name="Gilroy R."/>
        </authorList>
    </citation>
    <scope>NUCLEOTIDE SEQUENCE</scope>
    <source>
        <strain evidence="2">ChiSjej1B19-5720</strain>
    </source>
</reference>
<evidence type="ECO:0000313" key="2">
    <source>
        <dbReference type="EMBL" id="HJB29893.1"/>
    </source>
</evidence>
<dbReference type="Proteomes" id="UP000823842">
    <property type="component" value="Unassembled WGS sequence"/>
</dbReference>
<dbReference type="Gene3D" id="3.10.450.590">
    <property type="match status" value="1"/>
</dbReference>
<sequence>MKKVNFVISMIAVFILLFTGCGTSSKLPEGFTEEQVKEQTIQDIQLASTEGYEAWKNRFQEEMQSGLTEASFDSFLSLLEEKGEFKEYGKCAFVGQEQDGNKYAACIMIVEYENGSLQYTVGYDEDMNLVQFVVK</sequence>
<dbReference type="PROSITE" id="PS51257">
    <property type="entry name" value="PROKAR_LIPOPROTEIN"/>
    <property type="match status" value="1"/>
</dbReference>
<feature type="domain" description="DUF3887" evidence="1">
    <location>
        <begin position="44"/>
        <end position="132"/>
    </location>
</feature>
<name>A0A9D2RX06_9FIRM</name>
<organism evidence="2 3">
    <name type="scientific">Candidatus Blautia faecavium</name>
    <dbReference type="NCBI Taxonomy" id="2838487"/>
    <lineage>
        <taxon>Bacteria</taxon>
        <taxon>Bacillati</taxon>
        <taxon>Bacillota</taxon>
        <taxon>Clostridia</taxon>
        <taxon>Lachnospirales</taxon>
        <taxon>Lachnospiraceae</taxon>
        <taxon>Blautia</taxon>
    </lineage>
</organism>
<evidence type="ECO:0000313" key="3">
    <source>
        <dbReference type="Proteomes" id="UP000823842"/>
    </source>
</evidence>
<dbReference type="InterPro" id="IPR024981">
    <property type="entry name" value="DUF3887"/>
</dbReference>
<accession>A0A9D2RX06</accession>
<evidence type="ECO:0000259" key="1">
    <source>
        <dbReference type="Pfam" id="PF13026"/>
    </source>
</evidence>
<protein>
    <submittedName>
        <fullName evidence="2">DUF3887 domain-containing protein</fullName>
    </submittedName>
</protein>
<comment type="caution">
    <text evidence="2">The sequence shown here is derived from an EMBL/GenBank/DDBJ whole genome shotgun (WGS) entry which is preliminary data.</text>
</comment>
<dbReference type="EMBL" id="DWYZ01000268">
    <property type="protein sequence ID" value="HJB29893.1"/>
    <property type="molecule type" value="Genomic_DNA"/>
</dbReference>
<dbReference type="Pfam" id="PF13026">
    <property type="entry name" value="DUF3887"/>
    <property type="match status" value="1"/>
</dbReference>
<proteinExistence type="predicted"/>